<keyword evidence="5 6" id="KW-0067">ATP-binding</keyword>
<dbReference type="Proteomes" id="UP000018208">
    <property type="component" value="Unassembled WGS sequence"/>
</dbReference>
<dbReference type="FunFam" id="1.10.510.10:FF:000571">
    <property type="entry name" value="Maternal embryonic leucine zipper kinase"/>
    <property type="match status" value="1"/>
</dbReference>
<keyword evidence="3 6" id="KW-0547">Nucleotide-binding</keyword>
<keyword evidence="4 9" id="KW-0418">Kinase</keyword>
<dbReference type="EMBL" id="AUWU02000002">
    <property type="protein sequence ID" value="KAH0576003.1"/>
    <property type="molecule type" value="Genomic_DNA"/>
</dbReference>
<dbReference type="VEuPathDB" id="GiardiaDB:SS50377_21540"/>
<dbReference type="EMBL" id="KI546094">
    <property type="protein sequence ID" value="EST45519.1"/>
    <property type="molecule type" value="Genomic_DNA"/>
</dbReference>
<dbReference type="OrthoDB" id="40902at2759"/>
<keyword evidence="2" id="KW-0808">Transferase</keyword>
<evidence type="ECO:0000259" key="8">
    <source>
        <dbReference type="PROSITE" id="PS50011"/>
    </source>
</evidence>
<organism evidence="9">
    <name type="scientific">Spironucleus salmonicida</name>
    <dbReference type="NCBI Taxonomy" id="348837"/>
    <lineage>
        <taxon>Eukaryota</taxon>
        <taxon>Metamonada</taxon>
        <taxon>Diplomonadida</taxon>
        <taxon>Hexamitidae</taxon>
        <taxon>Hexamitinae</taxon>
        <taxon>Spironucleus</taxon>
    </lineage>
</organism>
<reference evidence="10" key="2">
    <citation type="submission" date="2020-12" db="EMBL/GenBank/DDBJ databases">
        <title>New Spironucleus salmonicida genome in near-complete chromosomes.</title>
        <authorList>
            <person name="Xu F."/>
            <person name="Kurt Z."/>
            <person name="Jimenez-Gonzalez A."/>
            <person name="Astvaldsson A."/>
            <person name="Andersson J.O."/>
            <person name="Svard S.G."/>
        </authorList>
    </citation>
    <scope>NUCLEOTIDE SEQUENCE</scope>
    <source>
        <strain evidence="10">ATCC 50377</strain>
    </source>
</reference>
<accession>V6LXH1</accession>
<evidence type="ECO:0000256" key="4">
    <source>
        <dbReference type="ARBA" id="ARBA00022777"/>
    </source>
</evidence>
<dbReference type="Gene3D" id="1.10.510.10">
    <property type="entry name" value="Transferase(Phosphotransferase) domain 1"/>
    <property type="match status" value="1"/>
</dbReference>
<dbReference type="InterPro" id="IPR017441">
    <property type="entry name" value="Protein_kinase_ATP_BS"/>
</dbReference>
<dbReference type="SUPFAM" id="SSF56112">
    <property type="entry name" value="Protein kinase-like (PK-like)"/>
    <property type="match status" value="1"/>
</dbReference>
<proteinExistence type="inferred from homology"/>
<dbReference type="InterPro" id="IPR008271">
    <property type="entry name" value="Ser/Thr_kinase_AS"/>
</dbReference>
<dbReference type="InterPro" id="IPR000719">
    <property type="entry name" value="Prot_kinase_dom"/>
</dbReference>
<feature type="binding site" evidence="6">
    <location>
        <position position="37"/>
    </location>
    <ligand>
        <name>ATP</name>
        <dbReference type="ChEBI" id="CHEBI:30616"/>
    </ligand>
</feature>
<dbReference type="PROSITE" id="PS00107">
    <property type="entry name" value="PROTEIN_KINASE_ATP"/>
    <property type="match status" value="1"/>
</dbReference>
<dbReference type="PROSITE" id="PS50011">
    <property type="entry name" value="PROTEIN_KINASE_DOM"/>
    <property type="match status" value="1"/>
</dbReference>
<keyword evidence="11" id="KW-1185">Reference proteome</keyword>
<dbReference type="PANTHER" id="PTHR24347">
    <property type="entry name" value="SERINE/THREONINE-PROTEIN KINASE"/>
    <property type="match status" value="1"/>
</dbReference>
<evidence type="ECO:0000256" key="5">
    <source>
        <dbReference type="ARBA" id="ARBA00022840"/>
    </source>
</evidence>
<comment type="similarity">
    <text evidence="7">Belongs to the protein kinase superfamily.</text>
</comment>
<evidence type="ECO:0000313" key="10">
    <source>
        <dbReference type="EMBL" id="KAH0576003.1"/>
    </source>
</evidence>
<reference evidence="9 10" key="1">
    <citation type="journal article" date="2014" name="PLoS Genet.">
        <title>The Genome of Spironucleus salmonicida Highlights a Fish Pathogen Adapted to Fluctuating Environments.</title>
        <authorList>
            <person name="Xu F."/>
            <person name="Jerlstrom-Hultqvist J."/>
            <person name="Einarsson E."/>
            <person name="Astvaldsson A."/>
            <person name="Svard S.G."/>
            <person name="Andersson J.O."/>
        </authorList>
    </citation>
    <scope>NUCLEOTIDE SEQUENCE</scope>
    <source>
        <strain evidence="10">ATCC 50377</strain>
    </source>
</reference>
<evidence type="ECO:0000313" key="9">
    <source>
        <dbReference type="EMBL" id="EST45519.1"/>
    </source>
</evidence>
<dbReference type="FunFam" id="3.30.200.20:FF:000315">
    <property type="entry name" value="Calcium-dependent protein kinase 3"/>
    <property type="match status" value="1"/>
</dbReference>
<evidence type="ECO:0000313" key="11">
    <source>
        <dbReference type="Proteomes" id="UP000018208"/>
    </source>
</evidence>
<sequence>MSISDKYTLTDKVLGKGSFGECILGIDKETNKEVAIKIIKQQGANMQMLVREISVLKRCDHENIIKFFGFFEENGNIYLVTELAKGGELFDHIVRRRNYSELDSKALVRQILSALCYLHSNNVAHLDLKPENLLLKEVPENYDEKHYMPLIKLADFGTCQMFGNEESLQKVLCGTPGYVAPEVLLQKKFTVQPDMYSVGVITYVLLAGQLPFDDRDIKKMIRKQIKGDWHFTKIFDEISPDARDFISKLMDLDHTKRPTAFEAIKHPWIVTEVNTVQLTQSKTEMRKYLAKLRLRAGFATVAAAARFAQME</sequence>
<feature type="domain" description="Protein kinase" evidence="8">
    <location>
        <begin position="8"/>
        <end position="269"/>
    </location>
</feature>
<dbReference type="GO" id="GO:0005524">
    <property type="term" value="F:ATP binding"/>
    <property type="evidence" value="ECO:0007669"/>
    <property type="project" value="UniProtKB-UniRule"/>
</dbReference>
<name>V6LXH1_9EUKA</name>
<evidence type="ECO:0000256" key="7">
    <source>
        <dbReference type="RuleBase" id="RU000304"/>
    </source>
</evidence>
<evidence type="ECO:0000256" key="3">
    <source>
        <dbReference type="ARBA" id="ARBA00022741"/>
    </source>
</evidence>
<dbReference type="Pfam" id="PF00069">
    <property type="entry name" value="Pkinase"/>
    <property type="match status" value="1"/>
</dbReference>
<evidence type="ECO:0000256" key="6">
    <source>
        <dbReference type="PROSITE-ProRule" id="PRU10141"/>
    </source>
</evidence>
<dbReference type="GO" id="GO:0004674">
    <property type="term" value="F:protein serine/threonine kinase activity"/>
    <property type="evidence" value="ECO:0007669"/>
    <property type="project" value="UniProtKB-KW"/>
</dbReference>
<evidence type="ECO:0000256" key="2">
    <source>
        <dbReference type="ARBA" id="ARBA00022679"/>
    </source>
</evidence>
<dbReference type="AlphaFoldDB" id="V6LXH1"/>
<dbReference type="InterPro" id="IPR011009">
    <property type="entry name" value="Kinase-like_dom_sf"/>
</dbReference>
<protein>
    <submittedName>
        <fullName evidence="9">Kinase, CAMK CAMK1</fullName>
    </submittedName>
</protein>
<gene>
    <name evidence="9" type="ORF">SS50377_14591</name>
    <name evidence="10" type="ORF">SS50377_21540</name>
</gene>
<evidence type="ECO:0000256" key="1">
    <source>
        <dbReference type="ARBA" id="ARBA00022527"/>
    </source>
</evidence>
<dbReference type="PROSITE" id="PS00108">
    <property type="entry name" value="PROTEIN_KINASE_ST"/>
    <property type="match status" value="1"/>
</dbReference>
<dbReference type="CDD" id="cd05117">
    <property type="entry name" value="STKc_CAMK"/>
    <property type="match status" value="1"/>
</dbReference>
<dbReference type="SMART" id="SM00220">
    <property type="entry name" value="S_TKc"/>
    <property type="match status" value="1"/>
</dbReference>
<keyword evidence="1 7" id="KW-0723">Serine/threonine-protein kinase</keyword>